<keyword evidence="3" id="KW-1185">Reference proteome</keyword>
<dbReference type="Proteomes" id="UP001216139">
    <property type="component" value="Chromosome"/>
</dbReference>
<dbReference type="PROSITE" id="PS51257">
    <property type="entry name" value="PROKAR_LIPOPROTEIN"/>
    <property type="match status" value="1"/>
</dbReference>
<sequence length="468" mass="49181">MKTILNKLMAVCALGIMLSACHKAEVVNISQPFVSVANGITSDTLKGTIKGTLLAGKTYYFKSDITVNDGDTLLLQSGVHLIAIGDGLSAATSPEIFMHGTFISLGTKDAPNFITVKNAADLHTQAAAQNYTNVFFGWWGGINCTPAAATTANPSPKGGDAIIKWTHIEFAGGPAGANDNTAIYPSGSPRYNIYFGNVTKNLIIEDSWFFGAKDDNIQVGGGHISIMRNTFELCGGVGGEFFNMKTGTLGDIAYNVFIGSATNATKISDSGTSGIQCTAAVYNNTMIDGGFRQTKSGRGGSIDFEKGARGRAYNNLIVNCRFGLRITPDADFTNVAYGNQYFYGYSPAIVAQFYSADGAPSVTANKAASDIYSTTPQANNPMFYAFDVNQYNFTANPGPLSANVQTYPSVAIGTSNLKLQSASPGLGKGKTDFSPLGSVTATGTYGTTITPPGKDIGAYQNDGTGNQH</sequence>
<accession>A0ABY7TEA1</accession>
<reference evidence="2 3" key="1">
    <citation type="submission" date="2023-02" db="EMBL/GenBank/DDBJ databases">
        <title>Genome sequence of Mucilaginibacter jinjuensis strain KACC 16571.</title>
        <authorList>
            <person name="Kim S."/>
            <person name="Heo J."/>
            <person name="Kwon S.-W."/>
        </authorList>
    </citation>
    <scope>NUCLEOTIDE SEQUENCE [LARGE SCALE GENOMIC DNA]</scope>
    <source>
        <strain evidence="2 3">KACC 16571</strain>
    </source>
</reference>
<feature type="chain" id="PRO_5046330142" description="Parallel beta helix pectate lyase-like protein" evidence="1">
    <location>
        <begin position="25"/>
        <end position="468"/>
    </location>
</feature>
<evidence type="ECO:0000313" key="3">
    <source>
        <dbReference type="Proteomes" id="UP001216139"/>
    </source>
</evidence>
<evidence type="ECO:0000256" key="1">
    <source>
        <dbReference type="SAM" id="SignalP"/>
    </source>
</evidence>
<keyword evidence="1" id="KW-0732">Signal</keyword>
<proteinExistence type="predicted"/>
<gene>
    <name evidence="2" type="ORF">PQO05_11885</name>
</gene>
<dbReference type="EMBL" id="CP117167">
    <property type="protein sequence ID" value="WCT14636.1"/>
    <property type="molecule type" value="Genomic_DNA"/>
</dbReference>
<protein>
    <recommendedName>
        <fullName evidence="4">Parallel beta helix pectate lyase-like protein</fullName>
    </recommendedName>
</protein>
<feature type="signal peptide" evidence="1">
    <location>
        <begin position="1"/>
        <end position="24"/>
    </location>
</feature>
<dbReference type="RefSeq" id="WP_273633132.1">
    <property type="nucleotide sequence ID" value="NZ_CP117167.1"/>
</dbReference>
<evidence type="ECO:0008006" key="4">
    <source>
        <dbReference type="Google" id="ProtNLM"/>
    </source>
</evidence>
<name>A0ABY7TEA1_9SPHI</name>
<organism evidence="2 3">
    <name type="scientific">Mucilaginibacter jinjuensis</name>
    <dbReference type="NCBI Taxonomy" id="1176721"/>
    <lineage>
        <taxon>Bacteria</taxon>
        <taxon>Pseudomonadati</taxon>
        <taxon>Bacteroidota</taxon>
        <taxon>Sphingobacteriia</taxon>
        <taxon>Sphingobacteriales</taxon>
        <taxon>Sphingobacteriaceae</taxon>
        <taxon>Mucilaginibacter</taxon>
    </lineage>
</organism>
<evidence type="ECO:0000313" key="2">
    <source>
        <dbReference type="EMBL" id="WCT14636.1"/>
    </source>
</evidence>
<dbReference type="InterPro" id="IPR011050">
    <property type="entry name" value="Pectin_lyase_fold/virulence"/>
</dbReference>
<dbReference type="SUPFAM" id="SSF51126">
    <property type="entry name" value="Pectin lyase-like"/>
    <property type="match status" value="1"/>
</dbReference>